<comment type="caution">
    <text evidence="2">The sequence shown here is derived from an EMBL/GenBank/DDBJ whole genome shotgun (WGS) entry which is preliminary data.</text>
</comment>
<dbReference type="PROSITE" id="PS51065">
    <property type="entry name" value="NHR"/>
    <property type="match status" value="1"/>
</dbReference>
<dbReference type="InterPro" id="IPR006573">
    <property type="entry name" value="NHR_dom"/>
</dbReference>
<name>A0ABQ0NWQ6_9PROT</name>
<keyword evidence="3" id="KW-1185">Reference proteome</keyword>
<gene>
    <name evidence="2" type="ORF">AA15669_0387</name>
</gene>
<sequence>MSNDDKTPFWADEHGQKLTCTEKLRTLRENESELHQVMQDAYEDALLFGVDPLIIKARFEALVKKMESPFCKKGADSATTEDPS</sequence>
<proteinExistence type="predicted"/>
<evidence type="ECO:0000259" key="1">
    <source>
        <dbReference type="PROSITE" id="PS51065"/>
    </source>
</evidence>
<dbReference type="EMBL" id="BAQD01000003">
    <property type="protein sequence ID" value="GBQ05270.1"/>
    <property type="molecule type" value="Genomic_DNA"/>
</dbReference>
<dbReference type="RefSeq" id="WP_018979937.1">
    <property type="nucleotide sequence ID" value="NZ_BAQD01000003.1"/>
</dbReference>
<protein>
    <recommendedName>
        <fullName evidence="1">NHR domain-containing protein</fullName>
    </recommendedName>
</protein>
<accession>A0ABQ0NWQ6</accession>
<evidence type="ECO:0000313" key="3">
    <source>
        <dbReference type="Proteomes" id="UP001062901"/>
    </source>
</evidence>
<organism evidence="2 3">
    <name type="scientific">Saccharibacter floricola DSM 15669</name>
    <dbReference type="NCBI Taxonomy" id="1123227"/>
    <lineage>
        <taxon>Bacteria</taxon>
        <taxon>Pseudomonadati</taxon>
        <taxon>Pseudomonadota</taxon>
        <taxon>Alphaproteobacteria</taxon>
        <taxon>Acetobacterales</taxon>
        <taxon>Acetobacteraceae</taxon>
        <taxon>Saccharibacter</taxon>
    </lineage>
</organism>
<evidence type="ECO:0000313" key="2">
    <source>
        <dbReference type="EMBL" id="GBQ05270.1"/>
    </source>
</evidence>
<reference evidence="2" key="1">
    <citation type="submission" date="2013-04" db="EMBL/GenBank/DDBJ databases">
        <title>The genome sequencing project of 58 acetic acid bacteria.</title>
        <authorList>
            <person name="Okamoto-Kainuma A."/>
            <person name="Ishikawa M."/>
            <person name="Umino S."/>
            <person name="Koizumi Y."/>
            <person name="Shiwa Y."/>
            <person name="Yoshikawa H."/>
            <person name="Matsutani M."/>
            <person name="Matsushita K."/>
        </authorList>
    </citation>
    <scope>NUCLEOTIDE SEQUENCE</scope>
    <source>
        <strain evidence="2">DSM 15669</strain>
    </source>
</reference>
<dbReference type="Proteomes" id="UP001062901">
    <property type="component" value="Unassembled WGS sequence"/>
</dbReference>
<feature type="domain" description="NHR" evidence="1">
    <location>
        <begin position="6"/>
        <end position="84"/>
    </location>
</feature>